<dbReference type="Proteomes" id="UP001177670">
    <property type="component" value="Unassembled WGS sequence"/>
</dbReference>
<evidence type="ECO:0000313" key="3">
    <source>
        <dbReference type="Proteomes" id="UP001177670"/>
    </source>
</evidence>
<dbReference type="EMBL" id="JAHYIQ010000013">
    <property type="protein sequence ID" value="KAK1126951.1"/>
    <property type="molecule type" value="Genomic_DNA"/>
</dbReference>
<comment type="caution">
    <text evidence="2">The sequence shown here is derived from an EMBL/GenBank/DDBJ whole genome shotgun (WGS) entry which is preliminary data.</text>
</comment>
<dbReference type="AlphaFoldDB" id="A0AA40KNL1"/>
<keyword evidence="3" id="KW-1185">Reference proteome</keyword>
<feature type="region of interest" description="Disordered" evidence="1">
    <location>
        <begin position="1"/>
        <end position="20"/>
    </location>
</feature>
<evidence type="ECO:0000313" key="2">
    <source>
        <dbReference type="EMBL" id="KAK1126951.1"/>
    </source>
</evidence>
<proteinExistence type="predicted"/>
<protein>
    <submittedName>
        <fullName evidence="2">Uncharacterized protein</fullName>
    </submittedName>
</protein>
<evidence type="ECO:0000256" key="1">
    <source>
        <dbReference type="SAM" id="MobiDB-lite"/>
    </source>
</evidence>
<sequence length="218" mass="25426">MSRQRVDCRRDSRGEKEGESATLGGGLATISSLVDNLLARLFLFCLHRARSEVPSLHCSFNEFLTRLIIPHCCQLRLSFVLSVMYDDYVRCVSYAKRILRIVSRLLPSFRRKRHEYTQVFTQYCCITFIKHSKNASIGHRRQRVEHRAMIAYRLEGRGNNDNLISCINIYLRDNIIRNERERERKGESNIPPVEYLRSRRTKCSGTIVRGNYVETHGG</sequence>
<accession>A0AA40KNL1</accession>
<name>A0AA40KNL1_9HYME</name>
<organism evidence="2 3">
    <name type="scientific">Melipona bicolor</name>
    <dbReference type="NCBI Taxonomy" id="60889"/>
    <lineage>
        <taxon>Eukaryota</taxon>
        <taxon>Metazoa</taxon>
        <taxon>Ecdysozoa</taxon>
        <taxon>Arthropoda</taxon>
        <taxon>Hexapoda</taxon>
        <taxon>Insecta</taxon>
        <taxon>Pterygota</taxon>
        <taxon>Neoptera</taxon>
        <taxon>Endopterygota</taxon>
        <taxon>Hymenoptera</taxon>
        <taxon>Apocrita</taxon>
        <taxon>Aculeata</taxon>
        <taxon>Apoidea</taxon>
        <taxon>Anthophila</taxon>
        <taxon>Apidae</taxon>
        <taxon>Melipona</taxon>
    </lineage>
</organism>
<feature type="compositionally biased region" description="Basic and acidic residues" evidence="1">
    <location>
        <begin position="1"/>
        <end position="19"/>
    </location>
</feature>
<gene>
    <name evidence="2" type="ORF">K0M31_004566</name>
</gene>
<reference evidence="2" key="1">
    <citation type="submission" date="2021-10" db="EMBL/GenBank/DDBJ databases">
        <title>Melipona bicolor Genome sequencing and assembly.</title>
        <authorList>
            <person name="Araujo N.S."/>
            <person name="Arias M.C."/>
        </authorList>
    </citation>
    <scope>NUCLEOTIDE SEQUENCE</scope>
    <source>
        <strain evidence="2">USP_2M_L1-L4_2017</strain>
        <tissue evidence="2">Whole body</tissue>
    </source>
</reference>